<dbReference type="GO" id="GO:0009398">
    <property type="term" value="P:FMN biosynthetic process"/>
    <property type="evidence" value="ECO:0007669"/>
    <property type="project" value="UniProtKB-UniPathway"/>
</dbReference>
<evidence type="ECO:0000256" key="5">
    <source>
        <dbReference type="ARBA" id="ARBA00017394"/>
    </source>
</evidence>
<evidence type="ECO:0000256" key="9">
    <source>
        <dbReference type="ARBA" id="ARBA00022723"/>
    </source>
</evidence>
<keyword evidence="12" id="KW-0460">Magnesium</keyword>
<dbReference type="AlphaFoldDB" id="A0A7C4NM23"/>
<dbReference type="UniPathway" id="UPA00276">
    <property type="reaction ID" value="UER00929"/>
</dbReference>
<dbReference type="PANTHER" id="PTHR40706:SF1">
    <property type="entry name" value="RIBOFLAVIN KINASE"/>
    <property type="match status" value="1"/>
</dbReference>
<evidence type="ECO:0000313" key="18">
    <source>
        <dbReference type="EMBL" id="HGQ36456.1"/>
    </source>
</evidence>
<protein>
    <recommendedName>
        <fullName evidence="5">Riboflavin kinase</fullName>
        <ecNumber evidence="4">2.7.1.161</ecNumber>
    </recommendedName>
    <alternativeName>
        <fullName evidence="14">CTP-dependent riboflavin kinase</fullName>
    </alternativeName>
    <alternativeName>
        <fullName evidence="15">CTP:riboflavin 5'-phosphotransferase</fullName>
    </alternativeName>
    <alternativeName>
        <fullName evidence="13">Flavokinase</fullName>
    </alternativeName>
</protein>
<dbReference type="Gene3D" id="2.40.30.30">
    <property type="entry name" value="Riboflavin kinase-like"/>
    <property type="match status" value="1"/>
</dbReference>
<reference evidence="19" key="1">
    <citation type="journal article" date="2020" name="mSystems">
        <title>Genome- and Community-Level Interaction Insights into Carbon Utilization and Element Cycling Functions of Hydrothermarchaeota in Hydrothermal Sediment.</title>
        <authorList>
            <person name="Zhou Z."/>
            <person name="Liu Y."/>
            <person name="Xu W."/>
            <person name="Pan J."/>
            <person name="Luo Z.H."/>
            <person name="Li M."/>
        </authorList>
    </citation>
    <scope>NUCLEOTIDE SEQUENCE [LARGE SCALE GENOMIC DNA]</scope>
    <source>
        <strain evidence="19">SpSt-637</strain>
        <strain evidence="18">SpSt-667</strain>
    </source>
</reference>
<feature type="domain" description="Riboflavin kinase" evidence="17">
    <location>
        <begin position="36"/>
        <end position="156"/>
    </location>
</feature>
<keyword evidence="9" id="KW-0479">Metal-binding</keyword>
<comment type="cofactor">
    <cofactor evidence="1">
        <name>Mg(2+)</name>
        <dbReference type="ChEBI" id="CHEBI:18420"/>
    </cofactor>
</comment>
<organism evidence="19">
    <name type="scientific">Ignisphaera aggregans</name>
    <dbReference type="NCBI Taxonomy" id="334771"/>
    <lineage>
        <taxon>Archaea</taxon>
        <taxon>Thermoproteota</taxon>
        <taxon>Thermoprotei</taxon>
        <taxon>Desulfurococcales</taxon>
        <taxon>Desulfurococcaceae</taxon>
        <taxon>Ignisphaera</taxon>
    </lineage>
</organism>
<dbReference type="SUPFAM" id="SSF82114">
    <property type="entry name" value="Riboflavin kinase-like"/>
    <property type="match status" value="1"/>
</dbReference>
<dbReference type="GO" id="GO:0046872">
    <property type="term" value="F:metal ion binding"/>
    <property type="evidence" value="ECO:0007669"/>
    <property type="project" value="UniProtKB-KW"/>
</dbReference>
<keyword evidence="11" id="KW-0418">Kinase</keyword>
<comment type="catalytic activity">
    <reaction evidence="16">
        <text>riboflavin + CTP = CDP + FMN + H(+)</text>
        <dbReference type="Rhea" id="RHEA:25021"/>
        <dbReference type="ChEBI" id="CHEBI:15378"/>
        <dbReference type="ChEBI" id="CHEBI:37563"/>
        <dbReference type="ChEBI" id="CHEBI:57986"/>
        <dbReference type="ChEBI" id="CHEBI:58069"/>
        <dbReference type="ChEBI" id="CHEBI:58210"/>
        <dbReference type="EC" id="2.7.1.161"/>
    </reaction>
</comment>
<name>A0A7C4NM23_9CREN</name>
<evidence type="ECO:0000256" key="14">
    <source>
        <dbReference type="ARBA" id="ARBA00030544"/>
    </source>
</evidence>
<evidence type="ECO:0000256" key="3">
    <source>
        <dbReference type="ARBA" id="ARBA00006428"/>
    </source>
</evidence>
<comment type="similarity">
    <text evidence="3">Belongs to the archaeal riboflavin kinase family.</text>
</comment>
<dbReference type="GO" id="GO:0009231">
    <property type="term" value="P:riboflavin biosynthetic process"/>
    <property type="evidence" value="ECO:0007669"/>
    <property type="project" value="InterPro"/>
</dbReference>
<evidence type="ECO:0000256" key="8">
    <source>
        <dbReference type="ARBA" id="ARBA00022679"/>
    </source>
</evidence>
<accession>A0A7C4NM23</accession>
<dbReference type="GO" id="GO:0000166">
    <property type="term" value="F:nucleotide binding"/>
    <property type="evidence" value="ECO:0007669"/>
    <property type="project" value="UniProtKB-KW"/>
</dbReference>
<comment type="pathway">
    <text evidence="2">Cofactor biosynthesis; FMN biosynthesis; FMN from riboflavin (CTP route): step 1/1.</text>
</comment>
<keyword evidence="6" id="KW-0285">Flavoprotein</keyword>
<keyword evidence="8" id="KW-0808">Transferase</keyword>
<evidence type="ECO:0000256" key="4">
    <source>
        <dbReference type="ARBA" id="ARBA00011987"/>
    </source>
</evidence>
<keyword evidence="10" id="KW-0547">Nucleotide-binding</keyword>
<dbReference type="EC" id="2.7.1.161" evidence="4"/>
<evidence type="ECO:0000256" key="15">
    <source>
        <dbReference type="ARBA" id="ARBA00033116"/>
    </source>
</evidence>
<evidence type="ECO:0000256" key="13">
    <source>
        <dbReference type="ARBA" id="ARBA00029789"/>
    </source>
</evidence>
<comment type="caution">
    <text evidence="19">The sequence shown here is derived from an EMBL/GenBank/DDBJ whole genome shotgun (WGS) entry which is preliminary data.</text>
</comment>
<evidence type="ECO:0000256" key="12">
    <source>
        <dbReference type="ARBA" id="ARBA00022842"/>
    </source>
</evidence>
<keyword evidence="7" id="KW-0288">FMN</keyword>
<dbReference type="EMBL" id="DTCK01000041">
    <property type="protein sequence ID" value="HGQ36456.1"/>
    <property type="molecule type" value="Genomic_DNA"/>
</dbReference>
<dbReference type="EMBL" id="DTBD01000009">
    <property type="protein sequence ID" value="HGQ63908.1"/>
    <property type="molecule type" value="Genomic_DNA"/>
</dbReference>
<dbReference type="InterPro" id="IPR039063">
    <property type="entry name" value="RibK_CTP-dep"/>
</dbReference>
<proteinExistence type="inferred from homology"/>
<evidence type="ECO:0000256" key="2">
    <source>
        <dbReference type="ARBA" id="ARBA00005219"/>
    </source>
</evidence>
<sequence length="168" mass="18725">MSVPFAVHKYDDDLSSCFMGSNMLCAELYHIIRGKVVDGVGEGSKYVSLYQEVLTRILGIVPYPGTLNIKLSVEEAQKVKQILQKSICIYFITPPGNAYCKAYAWKAYVRARGKCIRAYIVKPEKTIYGDDVVELLSEVYLRGALDLRTGDEIELLITSNCLNPCGCP</sequence>
<gene>
    <name evidence="19" type="ORF">ENU08_01520</name>
    <name evidence="18" type="ORF">ENU41_07270</name>
</gene>
<dbReference type="InterPro" id="IPR023602">
    <property type="entry name" value="Riboflavin_kinase_CTP-dep"/>
</dbReference>
<dbReference type="InterPro" id="IPR023465">
    <property type="entry name" value="Riboflavin_kinase_dom_sf"/>
</dbReference>
<evidence type="ECO:0000256" key="1">
    <source>
        <dbReference type="ARBA" id="ARBA00001946"/>
    </source>
</evidence>
<evidence type="ECO:0000256" key="10">
    <source>
        <dbReference type="ARBA" id="ARBA00022741"/>
    </source>
</evidence>
<evidence type="ECO:0000256" key="11">
    <source>
        <dbReference type="ARBA" id="ARBA00022777"/>
    </source>
</evidence>
<evidence type="ECO:0000313" key="19">
    <source>
        <dbReference type="EMBL" id="HGQ63908.1"/>
    </source>
</evidence>
<evidence type="ECO:0000256" key="16">
    <source>
        <dbReference type="ARBA" id="ARBA00047857"/>
    </source>
</evidence>
<dbReference type="PANTHER" id="PTHR40706">
    <property type="entry name" value="RIBOFLAVIN KINASE"/>
    <property type="match status" value="1"/>
</dbReference>
<evidence type="ECO:0000256" key="7">
    <source>
        <dbReference type="ARBA" id="ARBA00022643"/>
    </source>
</evidence>
<evidence type="ECO:0000256" key="6">
    <source>
        <dbReference type="ARBA" id="ARBA00022630"/>
    </source>
</evidence>
<dbReference type="GO" id="GO:0008531">
    <property type="term" value="F:riboflavin kinase activity"/>
    <property type="evidence" value="ECO:0007669"/>
    <property type="project" value="InterPro"/>
</dbReference>
<evidence type="ECO:0000259" key="17">
    <source>
        <dbReference type="Pfam" id="PF01982"/>
    </source>
</evidence>
<dbReference type="Pfam" id="PF01982">
    <property type="entry name" value="CTP-dep_RFKase"/>
    <property type="match status" value="1"/>
</dbReference>